<dbReference type="Gene3D" id="1.20.1150.12">
    <property type="entry name" value="Endoplasmic reticulum resident protein 29, C-terminal domain"/>
    <property type="match status" value="1"/>
</dbReference>
<dbReference type="GO" id="GO:0006457">
    <property type="term" value="P:protein folding"/>
    <property type="evidence" value="ECO:0007669"/>
    <property type="project" value="TreeGrafter"/>
</dbReference>
<dbReference type="Proteomes" id="UP000780801">
    <property type="component" value="Unassembled WGS sequence"/>
</dbReference>
<dbReference type="PANTHER" id="PTHR45672">
    <property type="entry name" value="PROTEIN DISULFIDE-ISOMERASE C17H9.14C-RELATED"/>
    <property type="match status" value="1"/>
</dbReference>
<dbReference type="NCBIfam" id="TIGR01126">
    <property type="entry name" value="pdi_dom"/>
    <property type="match status" value="2"/>
</dbReference>
<dbReference type="InterPro" id="IPR036249">
    <property type="entry name" value="Thioredoxin-like_sf"/>
</dbReference>
<evidence type="ECO:0000256" key="5">
    <source>
        <dbReference type="ARBA" id="ARBA00022737"/>
    </source>
</evidence>
<proteinExistence type="inferred from homology"/>
<dbReference type="InterPro" id="IPR013766">
    <property type="entry name" value="Thioredoxin_domain"/>
</dbReference>
<evidence type="ECO:0000256" key="6">
    <source>
        <dbReference type="ARBA" id="ARBA00023157"/>
    </source>
</evidence>
<protein>
    <recommendedName>
        <fullName evidence="3">protein disulfide-isomerase</fullName>
        <ecNumber evidence="3">5.3.4.1</ecNumber>
    </recommendedName>
</protein>
<dbReference type="InterPro" id="IPR036356">
    <property type="entry name" value="ERp29_C_sf"/>
</dbReference>
<feature type="domain" description="Thioredoxin" evidence="11">
    <location>
        <begin position="6"/>
        <end position="126"/>
    </location>
</feature>
<evidence type="ECO:0000256" key="10">
    <source>
        <dbReference type="SAM" id="SignalP"/>
    </source>
</evidence>
<keyword evidence="13" id="KW-1185">Reference proteome</keyword>
<dbReference type="InterPro" id="IPR051063">
    <property type="entry name" value="PDI"/>
</dbReference>
<dbReference type="PRINTS" id="PR00421">
    <property type="entry name" value="THIOREDOXIN"/>
</dbReference>
<evidence type="ECO:0000256" key="1">
    <source>
        <dbReference type="ARBA" id="ARBA00001182"/>
    </source>
</evidence>
<keyword evidence="8" id="KW-0676">Redox-active center</keyword>
<dbReference type="CDD" id="cd02998">
    <property type="entry name" value="PDI_a_ERp38"/>
    <property type="match status" value="2"/>
</dbReference>
<evidence type="ECO:0000256" key="9">
    <source>
        <dbReference type="RuleBase" id="RU004208"/>
    </source>
</evidence>
<gene>
    <name evidence="12" type="ORF">BGW38_003806</name>
</gene>
<dbReference type="PROSITE" id="PS00194">
    <property type="entry name" value="THIOREDOXIN_1"/>
    <property type="match status" value="2"/>
</dbReference>
<evidence type="ECO:0000256" key="7">
    <source>
        <dbReference type="ARBA" id="ARBA00023235"/>
    </source>
</evidence>
<dbReference type="SUPFAM" id="SSF47933">
    <property type="entry name" value="ERP29 C domain-like"/>
    <property type="match status" value="1"/>
</dbReference>
<dbReference type="InterPro" id="IPR017937">
    <property type="entry name" value="Thioredoxin_CS"/>
</dbReference>
<dbReference type="Gene3D" id="3.40.30.10">
    <property type="entry name" value="Glutaredoxin"/>
    <property type="match status" value="2"/>
</dbReference>
<dbReference type="PROSITE" id="PS51352">
    <property type="entry name" value="THIOREDOXIN_2"/>
    <property type="match status" value="2"/>
</dbReference>
<evidence type="ECO:0000256" key="8">
    <source>
        <dbReference type="ARBA" id="ARBA00023284"/>
    </source>
</evidence>
<reference evidence="12" key="1">
    <citation type="journal article" date="2020" name="Fungal Divers.">
        <title>Resolving the Mortierellaceae phylogeny through synthesis of multi-gene phylogenetics and phylogenomics.</title>
        <authorList>
            <person name="Vandepol N."/>
            <person name="Liber J."/>
            <person name="Desiro A."/>
            <person name="Na H."/>
            <person name="Kennedy M."/>
            <person name="Barry K."/>
            <person name="Grigoriev I.V."/>
            <person name="Miller A.N."/>
            <person name="O'Donnell K."/>
            <person name="Stajich J.E."/>
            <person name="Bonito G."/>
        </authorList>
    </citation>
    <scope>NUCLEOTIDE SEQUENCE</scope>
    <source>
        <strain evidence="12">KOD1015</strain>
    </source>
</reference>
<feature type="signal peptide" evidence="10">
    <location>
        <begin position="1"/>
        <end position="21"/>
    </location>
</feature>
<evidence type="ECO:0000313" key="13">
    <source>
        <dbReference type="Proteomes" id="UP000780801"/>
    </source>
</evidence>
<feature type="chain" id="PRO_5040342699" description="protein disulfide-isomerase" evidence="10">
    <location>
        <begin position="22"/>
        <end position="367"/>
    </location>
</feature>
<dbReference type="InterPro" id="IPR011679">
    <property type="entry name" value="ERp29_C"/>
</dbReference>
<dbReference type="SUPFAM" id="SSF52833">
    <property type="entry name" value="Thioredoxin-like"/>
    <property type="match status" value="2"/>
</dbReference>
<name>A0A9P6KCK8_9FUNG</name>
<dbReference type="EC" id="5.3.4.1" evidence="3"/>
<keyword evidence="5" id="KW-0677">Repeat</keyword>
<keyword evidence="4 10" id="KW-0732">Signal</keyword>
<dbReference type="InterPro" id="IPR005788">
    <property type="entry name" value="PDI_thioredoxin-like_dom"/>
</dbReference>
<dbReference type="GO" id="GO:0005783">
    <property type="term" value="C:endoplasmic reticulum"/>
    <property type="evidence" value="ECO:0007669"/>
    <property type="project" value="InterPro"/>
</dbReference>
<evidence type="ECO:0000256" key="3">
    <source>
        <dbReference type="ARBA" id="ARBA00012723"/>
    </source>
</evidence>
<accession>A0A9P6KCK8</accession>
<comment type="similarity">
    <text evidence="2 9">Belongs to the protein disulfide isomerase family.</text>
</comment>
<evidence type="ECO:0000256" key="4">
    <source>
        <dbReference type="ARBA" id="ARBA00022729"/>
    </source>
</evidence>
<evidence type="ECO:0000259" key="11">
    <source>
        <dbReference type="PROSITE" id="PS51352"/>
    </source>
</evidence>
<dbReference type="GO" id="GO:0003756">
    <property type="term" value="F:protein disulfide isomerase activity"/>
    <property type="evidence" value="ECO:0007669"/>
    <property type="project" value="UniProtKB-EC"/>
</dbReference>
<dbReference type="EMBL" id="JAABOA010002493">
    <property type="protein sequence ID" value="KAF9579792.1"/>
    <property type="molecule type" value="Genomic_DNA"/>
</dbReference>
<comment type="catalytic activity">
    <reaction evidence="1">
        <text>Catalyzes the rearrangement of -S-S- bonds in proteins.</text>
        <dbReference type="EC" id="5.3.4.1"/>
    </reaction>
</comment>
<evidence type="ECO:0000313" key="12">
    <source>
        <dbReference type="EMBL" id="KAF9579792.1"/>
    </source>
</evidence>
<comment type="caution">
    <text evidence="12">The sequence shown here is derived from an EMBL/GenBank/DDBJ whole genome shotgun (WGS) entry which is preliminary data.</text>
</comment>
<dbReference type="OrthoDB" id="10264505at2759"/>
<dbReference type="PANTHER" id="PTHR45672:SF11">
    <property type="entry name" value="PROTEIN DISULFIDE-ISOMERASE C17H9.14C"/>
    <property type="match status" value="1"/>
</dbReference>
<organism evidence="12 13">
    <name type="scientific">Lunasporangiospora selenospora</name>
    <dbReference type="NCBI Taxonomy" id="979761"/>
    <lineage>
        <taxon>Eukaryota</taxon>
        <taxon>Fungi</taxon>
        <taxon>Fungi incertae sedis</taxon>
        <taxon>Mucoromycota</taxon>
        <taxon>Mortierellomycotina</taxon>
        <taxon>Mortierellomycetes</taxon>
        <taxon>Mortierellales</taxon>
        <taxon>Mortierellaceae</taxon>
        <taxon>Lunasporangiospora</taxon>
    </lineage>
</organism>
<dbReference type="AlphaFoldDB" id="A0A9P6KCK8"/>
<keyword evidence="7" id="KW-0413">Isomerase</keyword>
<dbReference type="Pfam" id="PF07749">
    <property type="entry name" value="ERp29"/>
    <property type="match status" value="1"/>
</dbReference>
<dbReference type="CDD" id="cd00238">
    <property type="entry name" value="ERp29c"/>
    <property type="match status" value="1"/>
</dbReference>
<dbReference type="FunFam" id="3.40.30.10:FF:000032">
    <property type="entry name" value="Protein disulfide-isomerase A6 homolog"/>
    <property type="match status" value="1"/>
</dbReference>
<sequence length="367" mass="40321">MIGNKISLAFALLAFVSKALADGALELTPESFDTTLGTLPALVEFYAPWCGHCKTLEPIYDELSEAFTAKKDKLVVAKVNADEHRALGEKFGIKGYPTIKWFPNGFDSTPEDYKGRRDLESLRDFVTGKSGFRAAGVVVPAVAELTGATFDDRVLNSKKSALVEFYAPWCGHCKALAPTYEKVGQDFQHEKNILIAKVDATVETALASQYKVSGYPTIKFFDKDGSVQEYDGGRSEESFLEFINKKIGTHRAPGGRFNKKAGRISRLDTIAEKFAQATTVEEKEALSKEALEVAAGLETESDQANAKHYARIFEKATQNPEFVAKESARLSKIIEAGKASNSKLDELSIKHNIIAAFEIEAVTRDEL</sequence>
<feature type="domain" description="Thioredoxin" evidence="11">
    <location>
        <begin position="128"/>
        <end position="248"/>
    </location>
</feature>
<evidence type="ECO:0000256" key="2">
    <source>
        <dbReference type="ARBA" id="ARBA00006347"/>
    </source>
</evidence>
<keyword evidence="6" id="KW-1015">Disulfide bond</keyword>
<dbReference type="Pfam" id="PF00085">
    <property type="entry name" value="Thioredoxin"/>
    <property type="match status" value="2"/>
</dbReference>